<evidence type="ECO:0000256" key="1">
    <source>
        <dbReference type="SAM" id="Phobius"/>
    </source>
</evidence>
<feature type="transmembrane region" description="Helical" evidence="1">
    <location>
        <begin position="29"/>
        <end position="47"/>
    </location>
</feature>
<comment type="caution">
    <text evidence="2">The sequence shown here is derived from an EMBL/GenBank/DDBJ whole genome shotgun (WGS) entry which is preliminary data.</text>
</comment>
<evidence type="ECO:0000313" key="3">
    <source>
        <dbReference type="Proteomes" id="UP000234335"/>
    </source>
</evidence>
<dbReference type="Proteomes" id="UP000234335">
    <property type="component" value="Unassembled WGS sequence"/>
</dbReference>
<sequence>MVRRIFILLIGVIFLFVNFFVNYIPMNNIVIITLIVLAWIPILLLNNGFRSQLNLKKKVLLSVASFVIEAFIFLVSSFIFESGLIFNLDKASLWEYNKLIGLYAITGIFLIEEFIKYLYTKNHILNQST</sequence>
<keyword evidence="1" id="KW-0472">Membrane</keyword>
<feature type="transmembrane region" description="Helical" evidence="1">
    <location>
        <begin position="5"/>
        <end position="23"/>
    </location>
</feature>
<keyword evidence="3" id="KW-1185">Reference proteome</keyword>
<reference evidence="2 3" key="1">
    <citation type="submission" date="2017-12" db="EMBL/GenBank/DDBJ databases">
        <title>Phylogenetic diversity of female urinary microbiome.</title>
        <authorList>
            <person name="Thomas-White K."/>
            <person name="Wolfe A.J."/>
        </authorList>
    </citation>
    <scope>NUCLEOTIDE SEQUENCE [LARGE SCALE GENOMIC DNA]</scope>
    <source>
        <strain evidence="2 3">UMB0119</strain>
    </source>
</reference>
<feature type="transmembrane region" description="Helical" evidence="1">
    <location>
        <begin position="59"/>
        <end position="80"/>
    </location>
</feature>
<gene>
    <name evidence="2" type="ORF">CYJ34_02545</name>
</gene>
<evidence type="ECO:0000313" key="2">
    <source>
        <dbReference type="EMBL" id="PKZ17607.1"/>
    </source>
</evidence>
<dbReference type="EMBL" id="PKGS01000001">
    <property type="protein sequence ID" value="PKZ17607.1"/>
    <property type="molecule type" value="Genomic_DNA"/>
</dbReference>
<feature type="transmembrane region" description="Helical" evidence="1">
    <location>
        <begin position="100"/>
        <end position="119"/>
    </location>
</feature>
<proteinExistence type="predicted"/>
<name>A0A2I1MBV6_9FIRM</name>
<keyword evidence="1" id="KW-0812">Transmembrane</keyword>
<accession>A0A2I1MBV6</accession>
<dbReference type="AlphaFoldDB" id="A0A2I1MBV6"/>
<protein>
    <submittedName>
        <fullName evidence="2">Uncharacterized protein</fullName>
    </submittedName>
</protein>
<keyword evidence="1" id="KW-1133">Transmembrane helix</keyword>
<organism evidence="2 3">
    <name type="scientific">Anaerococcus octavius</name>
    <dbReference type="NCBI Taxonomy" id="54007"/>
    <lineage>
        <taxon>Bacteria</taxon>
        <taxon>Bacillati</taxon>
        <taxon>Bacillota</taxon>
        <taxon>Tissierellia</taxon>
        <taxon>Tissierellales</taxon>
        <taxon>Peptoniphilaceae</taxon>
        <taxon>Anaerococcus</taxon>
    </lineage>
</organism>